<dbReference type="InterPro" id="IPR008266">
    <property type="entry name" value="Tyr_kinase_AS"/>
</dbReference>
<evidence type="ECO:0000313" key="2">
    <source>
        <dbReference type="EMBL" id="KXZ47318.1"/>
    </source>
</evidence>
<keyword evidence="3" id="KW-1185">Reference proteome</keyword>
<gene>
    <name evidence="2" type="ORF">GPECTOR_36g42</name>
</gene>
<dbReference type="GO" id="GO:0004672">
    <property type="term" value="F:protein kinase activity"/>
    <property type="evidence" value="ECO:0007669"/>
    <property type="project" value="InterPro"/>
</dbReference>
<comment type="caution">
    <text evidence="2">The sequence shown here is derived from an EMBL/GenBank/DDBJ whole genome shotgun (WGS) entry which is preliminary data.</text>
</comment>
<dbReference type="PANTHER" id="PTHR37171:SF1">
    <property type="entry name" value="SERINE_THREONINE-PROTEIN KINASE YRZF-RELATED"/>
    <property type="match status" value="1"/>
</dbReference>
<dbReference type="OrthoDB" id="552014at2759"/>
<evidence type="ECO:0000313" key="3">
    <source>
        <dbReference type="Proteomes" id="UP000075714"/>
    </source>
</evidence>
<dbReference type="PROSITE" id="PS00109">
    <property type="entry name" value="PROTEIN_KINASE_TYR"/>
    <property type="match status" value="1"/>
</dbReference>
<organism evidence="2 3">
    <name type="scientific">Gonium pectorale</name>
    <name type="common">Green alga</name>
    <dbReference type="NCBI Taxonomy" id="33097"/>
    <lineage>
        <taxon>Eukaryota</taxon>
        <taxon>Viridiplantae</taxon>
        <taxon>Chlorophyta</taxon>
        <taxon>core chlorophytes</taxon>
        <taxon>Chlorophyceae</taxon>
        <taxon>CS clade</taxon>
        <taxon>Chlamydomonadales</taxon>
        <taxon>Volvocaceae</taxon>
        <taxon>Gonium</taxon>
    </lineage>
</organism>
<evidence type="ECO:0008006" key="4">
    <source>
        <dbReference type="Google" id="ProtNLM"/>
    </source>
</evidence>
<protein>
    <recommendedName>
        <fullName evidence="4">Protein kinase domain-containing protein</fullName>
    </recommendedName>
</protein>
<evidence type="ECO:0000256" key="1">
    <source>
        <dbReference type="SAM" id="MobiDB-lite"/>
    </source>
</evidence>
<feature type="compositionally biased region" description="Low complexity" evidence="1">
    <location>
        <begin position="91"/>
        <end position="108"/>
    </location>
</feature>
<proteinExistence type="predicted"/>
<dbReference type="InterPro" id="IPR011009">
    <property type="entry name" value="Kinase-like_dom_sf"/>
</dbReference>
<accession>A0A150GBW0</accession>
<feature type="region of interest" description="Disordered" evidence="1">
    <location>
        <begin position="22"/>
        <end position="114"/>
    </location>
</feature>
<dbReference type="SUPFAM" id="SSF56112">
    <property type="entry name" value="Protein kinase-like (PK-like)"/>
    <property type="match status" value="1"/>
</dbReference>
<dbReference type="Proteomes" id="UP000075714">
    <property type="component" value="Unassembled WGS sequence"/>
</dbReference>
<dbReference type="InterPro" id="IPR052396">
    <property type="entry name" value="Meiotic_Drive_Suppr_Kinase"/>
</dbReference>
<reference evidence="3" key="1">
    <citation type="journal article" date="2016" name="Nat. Commun.">
        <title>The Gonium pectorale genome demonstrates co-option of cell cycle regulation during the evolution of multicellularity.</title>
        <authorList>
            <person name="Hanschen E.R."/>
            <person name="Marriage T.N."/>
            <person name="Ferris P.J."/>
            <person name="Hamaji T."/>
            <person name="Toyoda A."/>
            <person name="Fujiyama A."/>
            <person name="Neme R."/>
            <person name="Noguchi H."/>
            <person name="Minakuchi Y."/>
            <person name="Suzuki M."/>
            <person name="Kawai-Toyooka H."/>
            <person name="Smith D.R."/>
            <person name="Sparks H."/>
            <person name="Anderson J."/>
            <person name="Bakaric R."/>
            <person name="Luria V."/>
            <person name="Karger A."/>
            <person name="Kirschner M.W."/>
            <person name="Durand P.M."/>
            <person name="Michod R.E."/>
            <person name="Nozaki H."/>
            <person name="Olson B.J."/>
        </authorList>
    </citation>
    <scope>NUCLEOTIDE SEQUENCE [LARGE SCALE GENOMIC DNA]</scope>
    <source>
        <strain evidence="3">NIES-2863</strain>
    </source>
</reference>
<sequence>MRCWSIEAEDGDKAIVQFVRRKAARAAGGGQGARGDGGDHGARDEGTGEPASEAEEADRTAWNPPRRVRRRVASSSAMLERRAAAEVPSEPDAAATPAAADDAAAPSATDRRPPSREVLLLFDDMLAEGGDALVYRGTCNGAPAVIKIFTWEQHALAAYWRESQAYRALAGLQGTAVPKLLAHGKAPPGLRYIALQPVEGGQELAGCERPFPRAVADAALRVLREVQAACPGFVHGDLRLENILLVPGAAGSGGSAEADGASCVSASGAAGEGGAGAPRCVLLDFGRSRVDVDDPQRQRAEQRRERAELRRLLGMGAGD</sequence>
<feature type="compositionally biased region" description="Basic and acidic residues" evidence="1">
    <location>
        <begin position="36"/>
        <end position="46"/>
    </location>
</feature>
<dbReference type="EMBL" id="LSYV01000037">
    <property type="protein sequence ID" value="KXZ47318.1"/>
    <property type="molecule type" value="Genomic_DNA"/>
</dbReference>
<name>A0A150GBW0_GONPE</name>
<dbReference type="PANTHER" id="PTHR37171">
    <property type="entry name" value="SERINE/THREONINE-PROTEIN KINASE YRZF-RELATED"/>
    <property type="match status" value="1"/>
</dbReference>
<dbReference type="AlphaFoldDB" id="A0A150GBW0"/>